<dbReference type="Proteomes" id="UP001162501">
    <property type="component" value="Chromosome 25"/>
</dbReference>
<dbReference type="EMBL" id="OX596109">
    <property type="protein sequence ID" value="CAN0265814.1"/>
    <property type="molecule type" value="Genomic_DNA"/>
</dbReference>
<accession>A0AC59Z743</accession>
<gene>
    <name evidence="1" type="ORF">MRATA1EN22A_LOCUS14583</name>
</gene>
<name>A0AC59Z743_RANTA</name>
<sequence>MTARQRCRETGLVFLQIFASLPAGTRSPVSRISAGVFVECLVLLRGCQQCWTLLITVQADSESALSSQLPWKTLFPLRNVSAPLKEACAAVLPRGFPLSTRTTHDGDSRPRITWTPLPPEPRALELPVLPTFHQLQHFACGQGQPTTATETLPSPPLRKRSSCVQPAGSWGQTGGQPCRKGRGGLADTSVSERWRKRARNSQLRQEGVGGPPCRQPLPPWAVVSGGAEQEPAPGCQHKGFDKTGSDSPRAPQTFGSVPIYSSAPLVTQKQGRRSRAIQQEAWAAWLRGTHHPGEGPPRGHRGP</sequence>
<reference evidence="1" key="1">
    <citation type="submission" date="2023-05" db="EMBL/GenBank/DDBJ databases">
        <authorList>
            <consortium name="ELIXIR-Norway"/>
        </authorList>
    </citation>
    <scope>NUCLEOTIDE SEQUENCE</scope>
</reference>
<reference evidence="1" key="2">
    <citation type="submission" date="2025-03" db="EMBL/GenBank/DDBJ databases">
        <authorList>
            <consortium name="ELIXIR-Norway"/>
            <consortium name="Elixir Norway"/>
        </authorList>
    </citation>
    <scope>NUCLEOTIDE SEQUENCE</scope>
</reference>
<proteinExistence type="predicted"/>
<protein>
    <submittedName>
        <fullName evidence="1">Uncharacterized protein</fullName>
    </submittedName>
</protein>
<evidence type="ECO:0000313" key="2">
    <source>
        <dbReference type="Proteomes" id="UP001162501"/>
    </source>
</evidence>
<organism evidence="1 2">
    <name type="scientific">Rangifer tarandus platyrhynchus</name>
    <name type="common">Svalbard reindeer</name>
    <dbReference type="NCBI Taxonomy" id="3082113"/>
    <lineage>
        <taxon>Eukaryota</taxon>
        <taxon>Metazoa</taxon>
        <taxon>Chordata</taxon>
        <taxon>Craniata</taxon>
        <taxon>Vertebrata</taxon>
        <taxon>Euteleostomi</taxon>
        <taxon>Mammalia</taxon>
        <taxon>Eutheria</taxon>
        <taxon>Laurasiatheria</taxon>
        <taxon>Artiodactyla</taxon>
        <taxon>Ruminantia</taxon>
        <taxon>Pecora</taxon>
        <taxon>Cervidae</taxon>
        <taxon>Odocoileinae</taxon>
        <taxon>Rangifer</taxon>
    </lineage>
</organism>
<evidence type="ECO:0000313" key="1">
    <source>
        <dbReference type="EMBL" id="CAN0265814.1"/>
    </source>
</evidence>